<dbReference type="OrthoDB" id="227550at2"/>
<proteinExistence type="predicted"/>
<organism evidence="2 3">
    <name type="scientific">Lignipirellula cremea</name>
    <dbReference type="NCBI Taxonomy" id="2528010"/>
    <lineage>
        <taxon>Bacteria</taxon>
        <taxon>Pseudomonadati</taxon>
        <taxon>Planctomycetota</taxon>
        <taxon>Planctomycetia</taxon>
        <taxon>Pirellulales</taxon>
        <taxon>Pirellulaceae</taxon>
        <taxon>Lignipirellula</taxon>
    </lineage>
</organism>
<protein>
    <submittedName>
        <fullName evidence="2">Uncharacterized protein</fullName>
    </submittedName>
</protein>
<feature type="region of interest" description="Disordered" evidence="1">
    <location>
        <begin position="821"/>
        <end position="860"/>
    </location>
</feature>
<feature type="region of interest" description="Disordered" evidence="1">
    <location>
        <begin position="143"/>
        <end position="401"/>
    </location>
</feature>
<evidence type="ECO:0000313" key="3">
    <source>
        <dbReference type="Proteomes" id="UP000317648"/>
    </source>
</evidence>
<feature type="compositionally biased region" description="Basic and acidic residues" evidence="1">
    <location>
        <begin position="210"/>
        <end position="230"/>
    </location>
</feature>
<feature type="compositionally biased region" description="Basic and acidic residues" evidence="1">
    <location>
        <begin position="156"/>
        <end position="170"/>
    </location>
</feature>
<gene>
    <name evidence="2" type="ORF">Pla8534_41610</name>
</gene>
<keyword evidence="3" id="KW-1185">Reference proteome</keyword>
<feature type="compositionally biased region" description="Low complexity" evidence="1">
    <location>
        <begin position="305"/>
        <end position="323"/>
    </location>
</feature>
<accession>A0A518DWX8</accession>
<dbReference type="Proteomes" id="UP000317648">
    <property type="component" value="Chromosome"/>
</dbReference>
<feature type="compositionally biased region" description="Pro residues" evidence="1">
    <location>
        <begin position="340"/>
        <end position="354"/>
    </location>
</feature>
<name>A0A518DWX8_9BACT</name>
<sequence length="860" mass="91726">MLTLPRFSAVAVGLLAISLLGSPLLGQDPAAKPVVGIFSIRSVNTIVGELEKSFKATRNQEAYEHLQTLVEANSYGIDFDKPIGLLTREYDAMEPIDFLAVASLQVEDGETQFRGIIAMLTQVIGKPEELPGGVYRFRNPGRQAAVEDPGFPATPAKEDPFGLPAPKEDGAGDGFDDLFGPKKEDPKPVPGDKPAAPGEGDSKPASNFDDIFKPAPEEAPKDDAPAKDDLFGGDNSPFLVAQVDDDPFGAPAAETPKAPASDPFGAPAGADPFGAPPAQDPFGAPAGDTPKPAADDPFGAPPAKDPFGAPAGDTPKPAADDPFGAPPAKDPFGLPAGDTPKPPGADPFGAPPAKDPFGLPAGDTPKPPGADPFGLPTEPASDPDDVPVDVIPADAGHSGPPDGLDFDAIYLVERNGMLIASTDEAWLRSSPADPTTLLEGLPEQHDLALRFQVSKLPPKFFENMEEELANGPDESELPDNFNENVSKAAREAESLTFSVDIDGETSEATIAYALTAKADTDLLAWFTELGEAQTKVAGIRNPAASLQWSITTPLRSETAKSLIDWVENSWEEQVAGDHALSEEEKKMEELAGKMIPLLLNAEQLDVTMSMKVEPQNSLSVFGGQVEDDKALVEMYKEIYRAIDADPGLTIKKADVDRDYRGFYIVDLHCEKIVKDPEEESEKHFQRLFGSTVHIALARGHQTFYVAMGVDATNRLKKIMDQSLDQGDQPIAPFQLRFGVGDMARLANLSLDEAPETEINAMAQNFLGSWAELENQDHVTLEMLSQPRGAKVQVRVEGMLLNSLTKLASSFLTGEEGVAVDDDFPAPIEVPIEVKENPDNPGAKPGPAPAGDAEFDDLFKP</sequence>
<dbReference type="RefSeq" id="WP_145054980.1">
    <property type="nucleotide sequence ID" value="NZ_CP036433.1"/>
</dbReference>
<feature type="compositionally biased region" description="Low complexity" evidence="1">
    <location>
        <begin position="258"/>
        <end position="273"/>
    </location>
</feature>
<dbReference type="KEGG" id="lcre:Pla8534_41610"/>
<evidence type="ECO:0000256" key="1">
    <source>
        <dbReference type="SAM" id="MobiDB-lite"/>
    </source>
</evidence>
<feature type="compositionally biased region" description="Low complexity" evidence="1">
    <location>
        <begin position="838"/>
        <end position="851"/>
    </location>
</feature>
<reference evidence="2 3" key="1">
    <citation type="submission" date="2019-02" db="EMBL/GenBank/DDBJ databases">
        <title>Deep-cultivation of Planctomycetes and their phenomic and genomic characterization uncovers novel biology.</title>
        <authorList>
            <person name="Wiegand S."/>
            <person name="Jogler M."/>
            <person name="Boedeker C."/>
            <person name="Pinto D."/>
            <person name="Vollmers J."/>
            <person name="Rivas-Marin E."/>
            <person name="Kohn T."/>
            <person name="Peeters S.H."/>
            <person name="Heuer A."/>
            <person name="Rast P."/>
            <person name="Oberbeckmann S."/>
            <person name="Bunk B."/>
            <person name="Jeske O."/>
            <person name="Meyerdierks A."/>
            <person name="Storesund J.E."/>
            <person name="Kallscheuer N."/>
            <person name="Luecker S."/>
            <person name="Lage O.M."/>
            <person name="Pohl T."/>
            <person name="Merkel B.J."/>
            <person name="Hornburger P."/>
            <person name="Mueller R.-W."/>
            <person name="Bruemmer F."/>
            <person name="Labrenz M."/>
            <person name="Spormann A.M."/>
            <person name="Op den Camp H."/>
            <person name="Overmann J."/>
            <person name="Amann R."/>
            <person name="Jetten M.S.M."/>
            <person name="Mascher T."/>
            <person name="Medema M.H."/>
            <person name="Devos D.P."/>
            <person name="Kaster A.-K."/>
            <person name="Ovreas L."/>
            <person name="Rohde M."/>
            <person name="Galperin M.Y."/>
            <person name="Jogler C."/>
        </authorList>
    </citation>
    <scope>NUCLEOTIDE SEQUENCE [LARGE SCALE GENOMIC DNA]</scope>
    <source>
        <strain evidence="2 3">Pla85_3_4</strain>
    </source>
</reference>
<evidence type="ECO:0000313" key="2">
    <source>
        <dbReference type="EMBL" id="QDU96341.1"/>
    </source>
</evidence>
<feature type="compositionally biased region" description="Low complexity" evidence="1">
    <location>
        <begin position="280"/>
        <end position="298"/>
    </location>
</feature>
<dbReference type="AlphaFoldDB" id="A0A518DWX8"/>
<dbReference type="EMBL" id="CP036433">
    <property type="protein sequence ID" value="QDU96341.1"/>
    <property type="molecule type" value="Genomic_DNA"/>
</dbReference>